<evidence type="ECO:0000259" key="1">
    <source>
        <dbReference type="Pfam" id="PF14832"/>
    </source>
</evidence>
<name>A0A1R3RW53_ASPC5</name>
<reference evidence="3" key="1">
    <citation type="journal article" date="2017" name="Genome Biol.">
        <title>Comparative genomics reveals high biological diversity and specific adaptations in the industrially and medically important fungal genus Aspergillus.</title>
        <authorList>
            <person name="de Vries R.P."/>
            <person name="Riley R."/>
            <person name="Wiebenga A."/>
            <person name="Aguilar-Osorio G."/>
            <person name="Amillis S."/>
            <person name="Uchima C.A."/>
            <person name="Anderluh G."/>
            <person name="Asadollahi M."/>
            <person name="Askin M."/>
            <person name="Barry K."/>
            <person name="Battaglia E."/>
            <person name="Bayram O."/>
            <person name="Benocci T."/>
            <person name="Braus-Stromeyer S.A."/>
            <person name="Caldana C."/>
            <person name="Canovas D."/>
            <person name="Cerqueira G.C."/>
            <person name="Chen F."/>
            <person name="Chen W."/>
            <person name="Choi C."/>
            <person name="Clum A."/>
            <person name="Dos Santos R.A."/>
            <person name="Damasio A.R."/>
            <person name="Diallinas G."/>
            <person name="Emri T."/>
            <person name="Fekete E."/>
            <person name="Flipphi M."/>
            <person name="Freyberg S."/>
            <person name="Gallo A."/>
            <person name="Gournas C."/>
            <person name="Habgood R."/>
            <person name="Hainaut M."/>
            <person name="Harispe M.L."/>
            <person name="Henrissat B."/>
            <person name="Hilden K.S."/>
            <person name="Hope R."/>
            <person name="Hossain A."/>
            <person name="Karabika E."/>
            <person name="Karaffa L."/>
            <person name="Karanyi Z."/>
            <person name="Krasevec N."/>
            <person name="Kuo A."/>
            <person name="Kusch H."/>
            <person name="LaButti K."/>
            <person name="Lagendijk E.L."/>
            <person name="Lapidus A."/>
            <person name="Levasseur A."/>
            <person name="Lindquist E."/>
            <person name="Lipzen A."/>
            <person name="Logrieco A.F."/>
            <person name="MacCabe A."/>
            <person name="Maekelae M.R."/>
            <person name="Malavazi I."/>
            <person name="Melin P."/>
            <person name="Meyer V."/>
            <person name="Mielnichuk N."/>
            <person name="Miskei M."/>
            <person name="Molnar A.P."/>
            <person name="Mule G."/>
            <person name="Ngan C.Y."/>
            <person name="Orejas M."/>
            <person name="Orosz E."/>
            <person name="Ouedraogo J.P."/>
            <person name="Overkamp K.M."/>
            <person name="Park H.-S."/>
            <person name="Perrone G."/>
            <person name="Piumi F."/>
            <person name="Punt P.J."/>
            <person name="Ram A.F."/>
            <person name="Ramon A."/>
            <person name="Rauscher S."/>
            <person name="Record E."/>
            <person name="Riano-Pachon D.M."/>
            <person name="Robert V."/>
            <person name="Roehrig J."/>
            <person name="Ruller R."/>
            <person name="Salamov A."/>
            <person name="Salih N.S."/>
            <person name="Samson R.A."/>
            <person name="Sandor E."/>
            <person name="Sanguinetti M."/>
            <person name="Schuetze T."/>
            <person name="Sepcic K."/>
            <person name="Shelest E."/>
            <person name="Sherlock G."/>
            <person name="Sophianopoulou V."/>
            <person name="Squina F.M."/>
            <person name="Sun H."/>
            <person name="Susca A."/>
            <person name="Todd R.B."/>
            <person name="Tsang A."/>
            <person name="Unkles S.E."/>
            <person name="van de Wiele N."/>
            <person name="van Rossen-Uffink D."/>
            <person name="Oliveira J.V."/>
            <person name="Vesth T.C."/>
            <person name="Visser J."/>
            <person name="Yu J.-H."/>
            <person name="Zhou M."/>
            <person name="Andersen M.R."/>
            <person name="Archer D.B."/>
            <person name="Baker S.E."/>
            <person name="Benoit I."/>
            <person name="Brakhage A.A."/>
            <person name="Braus G.H."/>
            <person name="Fischer R."/>
            <person name="Frisvad J.C."/>
            <person name="Goldman G.H."/>
            <person name="Houbraken J."/>
            <person name="Oakley B."/>
            <person name="Pocsi I."/>
            <person name="Scazzocchio C."/>
            <person name="Seiboth B."/>
            <person name="vanKuyk P.A."/>
            <person name="Wortman J."/>
            <person name="Dyer P.S."/>
            <person name="Grigoriev I.V."/>
        </authorList>
    </citation>
    <scope>NUCLEOTIDE SEQUENCE [LARGE SCALE GENOMIC DNA]</scope>
    <source>
        <strain evidence="3">ITEM 5010</strain>
    </source>
</reference>
<sequence length="157" mass="17754">MPLWQIYHPTGTFTDGPSKQSFAADITKMYVSIGLPAFYVVVNFFEVNPDDVYVGGNPKLPTDKPFVRVVITHIARHVPDIEAAYIRTTSRLDQIMTPHLLDKGYDFEYHVDETDRRLWKINGLVPPPSNSEAEKLWGRENKAVVYDGAYPTGVSVL</sequence>
<accession>A0A1R3RW53</accession>
<dbReference type="Pfam" id="PF14832">
    <property type="entry name" value="Tautomerase_3"/>
    <property type="match status" value="1"/>
</dbReference>
<dbReference type="VEuPathDB" id="FungiDB:ASPCADRAFT_162377"/>
<feature type="domain" description="Tautomerase cis-CaaD-like" evidence="1">
    <location>
        <begin position="1"/>
        <end position="142"/>
    </location>
</feature>
<dbReference type="EMBL" id="KV907495">
    <property type="protein sequence ID" value="OOF98713.1"/>
    <property type="molecule type" value="Genomic_DNA"/>
</dbReference>
<dbReference type="Gene3D" id="3.30.429.10">
    <property type="entry name" value="Macrophage Migration Inhibitory Factor"/>
    <property type="match status" value="1"/>
</dbReference>
<evidence type="ECO:0000313" key="2">
    <source>
        <dbReference type="EMBL" id="OOF98713.1"/>
    </source>
</evidence>
<dbReference type="Proteomes" id="UP000188318">
    <property type="component" value="Unassembled WGS sequence"/>
</dbReference>
<gene>
    <name evidence="2" type="ORF">ASPCADRAFT_162377</name>
</gene>
<protein>
    <recommendedName>
        <fullName evidence="1">Tautomerase cis-CaaD-like domain-containing protein</fullName>
    </recommendedName>
</protein>
<dbReference type="AlphaFoldDB" id="A0A1R3RW53"/>
<keyword evidence="3" id="KW-1185">Reference proteome</keyword>
<dbReference type="InterPro" id="IPR014347">
    <property type="entry name" value="Tautomerase/MIF_sf"/>
</dbReference>
<organism evidence="2 3">
    <name type="scientific">Aspergillus carbonarius (strain ITEM 5010)</name>
    <dbReference type="NCBI Taxonomy" id="602072"/>
    <lineage>
        <taxon>Eukaryota</taxon>
        <taxon>Fungi</taxon>
        <taxon>Dikarya</taxon>
        <taxon>Ascomycota</taxon>
        <taxon>Pezizomycotina</taxon>
        <taxon>Eurotiomycetes</taxon>
        <taxon>Eurotiomycetidae</taxon>
        <taxon>Eurotiales</taxon>
        <taxon>Aspergillaceae</taxon>
        <taxon>Aspergillus</taxon>
        <taxon>Aspergillus subgen. Circumdati</taxon>
    </lineage>
</organism>
<evidence type="ECO:0000313" key="3">
    <source>
        <dbReference type="Proteomes" id="UP000188318"/>
    </source>
</evidence>
<dbReference type="OMA" id="FEYHVDE"/>
<dbReference type="InterPro" id="IPR028116">
    <property type="entry name" value="Cis-CaaD-like"/>
</dbReference>
<dbReference type="OrthoDB" id="2129288at2759"/>
<proteinExistence type="predicted"/>